<feature type="coiled-coil region" evidence="1">
    <location>
        <begin position="47"/>
        <end position="85"/>
    </location>
</feature>
<organism evidence="2 3">
    <name type="scientific">Ilex paraguariensis</name>
    <name type="common">yerba mate</name>
    <dbReference type="NCBI Taxonomy" id="185542"/>
    <lineage>
        <taxon>Eukaryota</taxon>
        <taxon>Viridiplantae</taxon>
        <taxon>Streptophyta</taxon>
        <taxon>Embryophyta</taxon>
        <taxon>Tracheophyta</taxon>
        <taxon>Spermatophyta</taxon>
        <taxon>Magnoliopsida</taxon>
        <taxon>eudicotyledons</taxon>
        <taxon>Gunneridae</taxon>
        <taxon>Pentapetalae</taxon>
        <taxon>asterids</taxon>
        <taxon>campanulids</taxon>
        <taxon>Aquifoliales</taxon>
        <taxon>Aquifoliaceae</taxon>
        <taxon>Ilex</taxon>
    </lineage>
</organism>
<name>A0ABC8TFJ2_9AQUA</name>
<comment type="caution">
    <text evidence="2">The sequence shown here is derived from an EMBL/GenBank/DDBJ whole genome shotgun (WGS) entry which is preliminary data.</text>
</comment>
<gene>
    <name evidence="2" type="ORF">ILEXP_LOCUS35241</name>
</gene>
<proteinExistence type="predicted"/>
<reference evidence="2 3" key="1">
    <citation type="submission" date="2024-02" db="EMBL/GenBank/DDBJ databases">
        <authorList>
            <person name="Vignale AGUSTIN F."/>
            <person name="Sosa J E."/>
            <person name="Modenutti C."/>
        </authorList>
    </citation>
    <scope>NUCLEOTIDE SEQUENCE [LARGE SCALE GENOMIC DNA]</scope>
</reference>
<evidence type="ECO:0000256" key="1">
    <source>
        <dbReference type="SAM" id="Coils"/>
    </source>
</evidence>
<feature type="non-terminal residue" evidence="2">
    <location>
        <position position="99"/>
    </location>
</feature>
<sequence length="99" mass="11516">MGQGLHTMSPFDEYTLKKSLRQTESYNLDDYNPGASTSGSGDIVQMLKQILVNQEEMQQEMKESLEQLREDTKESLKQLRDDTKESLRLLWEDTKESLK</sequence>
<dbReference type="AlphaFoldDB" id="A0ABC8TFJ2"/>
<dbReference type="EMBL" id="CAUOFW020004518">
    <property type="protein sequence ID" value="CAK9166033.1"/>
    <property type="molecule type" value="Genomic_DNA"/>
</dbReference>
<protein>
    <submittedName>
        <fullName evidence="2">Uncharacterized protein</fullName>
    </submittedName>
</protein>
<evidence type="ECO:0000313" key="3">
    <source>
        <dbReference type="Proteomes" id="UP001642360"/>
    </source>
</evidence>
<dbReference type="Proteomes" id="UP001642360">
    <property type="component" value="Unassembled WGS sequence"/>
</dbReference>
<keyword evidence="1" id="KW-0175">Coiled coil</keyword>
<keyword evidence="3" id="KW-1185">Reference proteome</keyword>
<evidence type="ECO:0000313" key="2">
    <source>
        <dbReference type="EMBL" id="CAK9166033.1"/>
    </source>
</evidence>
<accession>A0ABC8TFJ2</accession>